<dbReference type="EMBL" id="LFWU01000139">
    <property type="protein sequence ID" value="KON29944.1"/>
    <property type="molecule type" value="Genomic_DNA"/>
</dbReference>
<dbReference type="Proteomes" id="UP000037237">
    <property type="component" value="Unassembled WGS sequence"/>
</dbReference>
<name>A0A0M0BNG8_9ARCH</name>
<dbReference type="PANTHER" id="PTHR39518:SF2">
    <property type="entry name" value="UPF0215 PROTEIN MJ1150"/>
    <property type="match status" value="1"/>
</dbReference>
<feature type="non-terminal residue" evidence="1">
    <location>
        <position position="1"/>
    </location>
</feature>
<reference evidence="1 2" key="1">
    <citation type="submission" date="2015-06" db="EMBL/GenBank/DDBJ databases">
        <title>New insights into the roles of widespread benthic archaea in carbon and nitrogen cycling.</title>
        <authorList>
            <person name="Lazar C.S."/>
            <person name="Baker B.J."/>
            <person name="Seitz K.W."/>
            <person name="Hyde A.S."/>
            <person name="Dick G.J."/>
            <person name="Hinrichs K.-U."/>
            <person name="Teske A.P."/>
        </authorList>
    </citation>
    <scope>NUCLEOTIDE SEQUENCE [LARGE SCALE GENOMIC DNA]</scope>
    <source>
        <strain evidence="1">SG8-32-1</strain>
    </source>
</reference>
<proteinExistence type="predicted"/>
<dbReference type="AlphaFoldDB" id="A0A0M0BNG8"/>
<dbReference type="Pfam" id="PF01949">
    <property type="entry name" value="Endo_dU"/>
    <property type="match status" value="1"/>
</dbReference>
<gene>
    <name evidence="1" type="ORF">AC477_05385</name>
</gene>
<dbReference type="PATRIC" id="fig|1685124.3.peg.1097"/>
<dbReference type="PANTHER" id="PTHR39518">
    <property type="entry name" value="UPF0215 PROTEIN MJ1150"/>
    <property type="match status" value="1"/>
</dbReference>
<dbReference type="InterPro" id="IPR002802">
    <property type="entry name" value="Endo_dU"/>
</dbReference>
<protein>
    <submittedName>
        <fullName evidence="1">Uncharacterized protein</fullName>
    </submittedName>
</protein>
<sequence>ILDGITFAGFNVVDISKLSQSVNLPVISVTRERPNLKQIKSALKNLSNFEIRWHILENAGDLFKVETRKGENPIYIQISGILPKDAKLIVKNTSTQSNIPEALRVAHIIASGLAN</sequence>
<evidence type="ECO:0000313" key="2">
    <source>
        <dbReference type="Proteomes" id="UP000037237"/>
    </source>
</evidence>
<evidence type="ECO:0000313" key="1">
    <source>
        <dbReference type="EMBL" id="KON29944.1"/>
    </source>
</evidence>
<dbReference type="Gene3D" id="3.30.2170.10">
    <property type="entry name" value="archaeoglobus fulgidus dsm 4304 superfamily"/>
    <property type="match status" value="1"/>
</dbReference>
<accession>A0A0M0BNG8</accession>
<comment type="caution">
    <text evidence="1">The sequence shown here is derived from an EMBL/GenBank/DDBJ whole genome shotgun (WGS) entry which is preliminary data.</text>
</comment>
<organism evidence="1 2">
    <name type="scientific">miscellaneous Crenarchaeota group-1 archaeon SG8-32-1</name>
    <dbReference type="NCBI Taxonomy" id="1685124"/>
    <lineage>
        <taxon>Archaea</taxon>
        <taxon>Candidatus Bathyarchaeota</taxon>
        <taxon>MCG-1</taxon>
    </lineage>
</organism>